<proteinExistence type="predicted"/>
<name>A0ACC2D5T5_DIPCM</name>
<evidence type="ECO:0000313" key="1">
    <source>
        <dbReference type="EMBL" id="KAJ7549562.1"/>
    </source>
</evidence>
<comment type="caution">
    <text evidence="1">The sequence shown here is derived from an EMBL/GenBank/DDBJ whole genome shotgun (WGS) entry which is preliminary data.</text>
</comment>
<keyword evidence="2" id="KW-1185">Reference proteome</keyword>
<gene>
    <name evidence="1" type="ORF">O6H91_07G058700</name>
</gene>
<dbReference type="EMBL" id="CM055098">
    <property type="protein sequence ID" value="KAJ7549562.1"/>
    <property type="molecule type" value="Genomic_DNA"/>
</dbReference>
<protein>
    <submittedName>
        <fullName evidence="1">Uncharacterized protein</fullName>
    </submittedName>
</protein>
<accession>A0ACC2D5T5</accession>
<reference evidence="2" key="1">
    <citation type="journal article" date="2024" name="Proc. Natl. Acad. Sci. U.S.A.">
        <title>Extraordinary preservation of gene collinearity over three hundred million years revealed in homosporous lycophytes.</title>
        <authorList>
            <person name="Li C."/>
            <person name="Wickell D."/>
            <person name="Kuo L.Y."/>
            <person name="Chen X."/>
            <person name="Nie B."/>
            <person name="Liao X."/>
            <person name="Peng D."/>
            <person name="Ji J."/>
            <person name="Jenkins J."/>
            <person name="Williams M."/>
            <person name="Shu S."/>
            <person name="Plott C."/>
            <person name="Barry K."/>
            <person name="Rajasekar S."/>
            <person name="Grimwood J."/>
            <person name="Han X."/>
            <person name="Sun S."/>
            <person name="Hou Z."/>
            <person name="He W."/>
            <person name="Dai G."/>
            <person name="Sun C."/>
            <person name="Schmutz J."/>
            <person name="Leebens-Mack J.H."/>
            <person name="Li F.W."/>
            <person name="Wang L."/>
        </authorList>
    </citation>
    <scope>NUCLEOTIDE SEQUENCE [LARGE SCALE GENOMIC DNA]</scope>
    <source>
        <strain evidence="2">cv. PW_Plant_1</strain>
    </source>
</reference>
<sequence length="138" mass="15332">MFEYNPNCVFMVRANQDACQKNPRCIMARTTSSGPSSLPLLLIFGIMMVLATGKLYMSQDRPPVVTAPQRMRCLMNMVMQLTFLLLAATKLLISTPSSRNSFCSSQRPHSFSEFDGSTCGIALLIGVTLILIRYELSI</sequence>
<dbReference type="Proteomes" id="UP001162992">
    <property type="component" value="Chromosome 7"/>
</dbReference>
<evidence type="ECO:0000313" key="2">
    <source>
        <dbReference type="Proteomes" id="UP001162992"/>
    </source>
</evidence>
<organism evidence="1 2">
    <name type="scientific">Diphasiastrum complanatum</name>
    <name type="common">Issler's clubmoss</name>
    <name type="synonym">Lycopodium complanatum</name>
    <dbReference type="NCBI Taxonomy" id="34168"/>
    <lineage>
        <taxon>Eukaryota</taxon>
        <taxon>Viridiplantae</taxon>
        <taxon>Streptophyta</taxon>
        <taxon>Embryophyta</taxon>
        <taxon>Tracheophyta</taxon>
        <taxon>Lycopodiopsida</taxon>
        <taxon>Lycopodiales</taxon>
        <taxon>Lycopodiaceae</taxon>
        <taxon>Lycopodioideae</taxon>
        <taxon>Diphasiastrum</taxon>
    </lineage>
</organism>